<evidence type="ECO:0000313" key="2">
    <source>
        <dbReference type="EMBL" id="MDH6279811.1"/>
    </source>
</evidence>
<accession>A0ABT6M673</accession>
<dbReference type="Proteomes" id="UP001160334">
    <property type="component" value="Unassembled WGS sequence"/>
</dbReference>
<protein>
    <submittedName>
        <fullName evidence="2">Uncharacterized protein CbrC (UPF0167 family)</fullName>
    </submittedName>
</protein>
<dbReference type="EMBL" id="JARXVC010000002">
    <property type="protein sequence ID" value="MDH6279811.1"/>
    <property type="molecule type" value="Genomic_DNA"/>
</dbReference>
<keyword evidence="3" id="KW-1185">Reference proteome</keyword>
<comment type="similarity">
    <text evidence="1">Belongs to the UPF0167 family.</text>
</comment>
<reference evidence="2 3" key="1">
    <citation type="submission" date="2023-04" db="EMBL/GenBank/DDBJ databases">
        <title>Forest soil microbial communities from Buena Vista Peninsula, Colon Province, Panama.</title>
        <authorList>
            <person name="Bouskill N."/>
        </authorList>
    </citation>
    <scope>NUCLEOTIDE SEQUENCE [LARGE SCALE GENOMIC DNA]</scope>
    <source>
        <strain evidence="2 3">CFH S0262</strain>
    </source>
</reference>
<dbReference type="Pfam" id="PF03691">
    <property type="entry name" value="UPF0167"/>
    <property type="match status" value="1"/>
</dbReference>
<dbReference type="InterPro" id="IPR005363">
    <property type="entry name" value="UPF0167"/>
</dbReference>
<proteinExistence type="inferred from homology"/>
<comment type="caution">
    <text evidence="2">The sequence shown here is derived from an EMBL/GenBank/DDBJ whole genome shotgun (WGS) entry which is preliminary data.</text>
</comment>
<evidence type="ECO:0000313" key="3">
    <source>
        <dbReference type="Proteomes" id="UP001160334"/>
    </source>
</evidence>
<evidence type="ECO:0000256" key="1">
    <source>
        <dbReference type="ARBA" id="ARBA00008525"/>
    </source>
</evidence>
<organism evidence="2 3">
    <name type="scientific">Prescottella agglutinans</name>
    <dbReference type="NCBI Taxonomy" id="1644129"/>
    <lineage>
        <taxon>Bacteria</taxon>
        <taxon>Bacillati</taxon>
        <taxon>Actinomycetota</taxon>
        <taxon>Actinomycetes</taxon>
        <taxon>Mycobacteriales</taxon>
        <taxon>Nocardiaceae</taxon>
        <taxon>Prescottella</taxon>
    </lineage>
</organism>
<sequence>MRKTWMHGPKQAARPESDISACEAAIGFGLPAWLGERLGVENGWTVDDKAGLTREEWRFLPVLDRSDRKSRTRTAEDIAWHTRRLRATADVPPGSVVVARAWSESTRLILLPGTSDPTRLGPMLWRQNGVVEPMDTPIDAGTLGRLPEPKPGSRLRAREELPSFTYHPDPVATGAITENPAVVCPCCGLRTGWEHEAMPYGRGDQPQHLCPWCIADGSAHARFGSEFVSDIMGEVPPAVVEELNCRTPGFVSWQGERWMVCCGDAAVFLGCAGWDRLQHLPDARACFTAQGWPEERLWPKIDKDCELSAYLFQCRHCGRHLAYADAS</sequence>
<name>A0ABT6M673_9NOCA</name>
<gene>
    <name evidence="2" type="ORF">M2280_001020</name>
</gene>